<feature type="compositionally biased region" description="Basic residues" evidence="1">
    <location>
        <begin position="252"/>
        <end position="261"/>
    </location>
</feature>
<dbReference type="InterPro" id="IPR056398">
    <property type="entry name" value="Tudor_Coilin"/>
</dbReference>
<reference evidence="3" key="1">
    <citation type="thesis" date="2020" institute="ProQuest LLC" country="789 East Eisenhower Parkway, Ann Arbor, MI, USA">
        <title>Comparative Genomics and Chromosome Evolution.</title>
        <authorList>
            <person name="Mudd A.B."/>
        </authorList>
    </citation>
    <scope>NUCLEOTIDE SEQUENCE</scope>
    <source>
        <strain evidence="3">1538</strain>
        <tissue evidence="3">Blood</tissue>
    </source>
</reference>
<organism evidence="3 4">
    <name type="scientific">Pyxicephalus adspersus</name>
    <name type="common">African bullfrog</name>
    <dbReference type="NCBI Taxonomy" id="30357"/>
    <lineage>
        <taxon>Eukaryota</taxon>
        <taxon>Metazoa</taxon>
        <taxon>Chordata</taxon>
        <taxon>Craniata</taxon>
        <taxon>Vertebrata</taxon>
        <taxon>Euteleostomi</taxon>
        <taxon>Amphibia</taxon>
        <taxon>Batrachia</taxon>
        <taxon>Anura</taxon>
        <taxon>Neobatrachia</taxon>
        <taxon>Ranoidea</taxon>
        <taxon>Pyxicephalidae</taxon>
        <taxon>Pyxicephalinae</taxon>
        <taxon>Pyxicephalus</taxon>
    </lineage>
</organism>
<dbReference type="PANTHER" id="PTHR15197">
    <property type="entry name" value="COILIN P80"/>
    <property type="match status" value="1"/>
</dbReference>
<feature type="region of interest" description="Disordered" evidence="1">
    <location>
        <begin position="196"/>
        <end position="390"/>
    </location>
</feature>
<dbReference type="Pfam" id="PF23086">
    <property type="entry name" value="Tudor_Coilin"/>
    <property type="match status" value="1"/>
</dbReference>
<dbReference type="InterPro" id="IPR024822">
    <property type="entry name" value="Coilin"/>
</dbReference>
<feature type="compositionally biased region" description="Basic and acidic residues" evidence="1">
    <location>
        <begin position="81"/>
        <end position="93"/>
    </location>
</feature>
<keyword evidence="4" id="KW-1185">Reference proteome</keyword>
<sequence length="634" mass="70279">MDSDSQAQLSKKRSRQRYEGDPEDNPSITAKKRKCQTNRKHEEVIEEMERDEERARRKAKKIKKRLIKEKALESFLEESLESNKSKKHSEDSTYQKAAQEILNLLKPNLEPSAKGVRERSISSSSSDQDPSTSHQDPSTLVNDPSEISIQPITTIPIKKPSTLTLRLFAALSMKKNSGISLQNLGTLSVNMPSEMSLKPLTFSGKNPSKKSAKPISEISNHESLARKSRDISSSDLEPSPNQKSSTKEKKPSKGQKSRTKSKANELPAKSAKQISSSDSSESDHESSTKGKKHSKVPNKAGAAITVNKTKANDLPAKSATQISSSDSSESDHESSTIGKKPSKTKANHKLPKSSMEYSSSSYDQNPSEATSNPRKSEMMKRKDSSAPDKVWSSENVVIALPTNGTSQNPHKEICSDSDIWIKKPVTVQHTDRRETGVIHEGILPNYGRGRGRGGDLIPWKAQIGRGFRGRGDQGKGRGYGNQFFHNYNSPVLKKQQLEEPATNTSVIIQNPPEMKKKDYNTFPLLAAPPQVGKVIAFKILELNESYSPELSDYKEGIVRSYDPVTEQIKVELLSVQKRREPGKFDLVYESEDGKEIVEYAVLPDSEIVEPWSSLVSPRLVMEMGSEEGTAPQPL</sequence>
<dbReference type="Proteomes" id="UP001181693">
    <property type="component" value="Unassembled WGS sequence"/>
</dbReference>
<feature type="region of interest" description="Disordered" evidence="1">
    <location>
        <begin position="77"/>
        <end position="155"/>
    </location>
</feature>
<comment type="caution">
    <text evidence="3">The sequence shown here is derived from an EMBL/GenBank/DDBJ whole genome shotgun (WGS) entry which is preliminary data.</text>
</comment>
<evidence type="ECO:0000259" key="2">
    <source>
        <dbReference type="Pfam" id="PF23086"/>
    </source>
</evidence>
<dbReference type="EMBL" id="DYDO01000006">
    <property type="protein sequence ID" value="DBA21818.1"/>
    <property type="molecule type" value="Genomic_DNA"/>
</dbReference>
<proteinExistence type="predicted"/>
<gene>
    <name evidence="3" type="ORF">GDO54_012949</name>
</gene>
<dbReference type="PANTHER" id="PTHR15197:SF0">
    <property type="entry name" value="COILIN"/>
    <property type="match status" value="1"/>
</dbReference>
<evidence type="ECO:0000313" key="3">
    <source>
        <dbReference type="EMBL" id="DBA21818.1"/>
    </source>
</evidence>
<accession>A0AAV3AIF7</accession>
<dbReference type="GO" id="GO:0030620">
    <property type="term" value="F:U2 snRNA binding"/>
    <property type="evidence" value="ECO:0007669"/>
    <property type="project" value="TreeGrafter"/>
</dbReference>
<feature type="compositionally biased region" description="Polar residues" evidence="1">
    <location>
        <begin position="363"/>
        <end position="373"/>
    </location>
</feature>
<dbReference type="AlphaFoldDB" id="A0AAV3AIF7"/>
<feature type="compositionally biased region" description="Low complexity" evidence="1">
    <location>
        <begin position="353"/>
        <end position="362"/>
    </location>
</feature>
<feature type="domain" description="Coilin tudor" evidence="2">
    <location>
        <begin position="516"/>
        <end position="609"/>
    </location>
</feature>
<feature type="compositionally biased region" description="Basic residues" evidence="1">
    <location>
        <begin position="340"/>
        <end position="351"/>
    </location>
</feature>
<feature type="compositionally biased region" description="Polar residues" evidence="1">
    <location>
        <begin position="233"/>
        <end position="244"/>
    </location>
</feature>
<name>A0AAV3AIF7_PYXAD</name>
<evidence type="ECO:0000313" key="4">
    <source>
        <dbReference type="Proteomes" id="UP001181693"/>
    </source>
</evidence>
<protein>
    <recommendedName>
        <fullName evidence="2">Coilin tudor domain-containing protein</fullName>
    </recommendedName>
</protein>
<dbReference type="GO" id="GO:0030619">
    <property type="term" value="F:U1 snRNA binding"/>
    <property type="evidence" value="ECO:0007669"/>
    <property type="project" value="TreeGrafter"/>
</dbReference>
<evidence type="ECO:0000256" key="1">
    <source>
        <dbReference type="SAM" id="MobiDB-lite"/>
    </source>
</evidence>
<feature type="compositionally biased region" description="Basic and acidic residues" evidence="1">
    <location>
        <begin position="374"/>
        <end position="386"/>
    </location>
</feature>
<dbReference type="GO" id="GO:0000387">
    <property type="term" value="P:spliceosomal snRNP assembly"/>
    <property type="evidence" value="ECO:0007669"/>
    <property type="project" value="TreeGrafter"/>
</dbReference>
<dbReference type="GO" id="GO:0015030">
    <property type="term" value="C:Cajal body"/>
    <property type="evidence" value="ECO:0007669"/>
    <property type="project" value="TreeGrafter"/>
</dbReference>
<feature type="compositionally biased region" description="Basic and acidic residues" evidence="1">
    <location>
        <begin position="219"/>
        <end position="232"/>
    </location>
</feature>
<feature type="compositionally biased region" description="Low complexity" evidence="1">
    <location>
        <begin position="121"/>
        <end position="155"/>
    </location>
</feature>
<feature type="region of interest" description="Disordered" evidence="1">
    <location>
        <begin position="1"/>
        <end position="63"/>
    </location>
</feature>